<comment type="subcellular location">
    <subcellularLocation>
        <location evidence="1">Cell membrane</location>
        <topology evidence="1">Multi-pass membrane protein</topology>
    </subcellularLocation>
</comment>
<feature type="transmembrane region" description="Helical" evidence="9">
    <location>
        <begin position="56"/>
        <end position="77"/>
    </location>
</feature>
<evidence type="ECO:0000313" key="12">
    <source>
        <dbReference type="Proteomes" id="UP001500503"/>
    </source>
</evidence>
<dbReference type="PROSITE" id="PS51202">
    <property type="entry name" value="RCK_C"/>
    <property type="match status" value="1"/>
</dbReference>
<dbReference type="PANTHER" id="PTHR32507:SF7">
    <property type="entry name" value="K(+)_H(+) ANTIPORTER NHAP2"/>
    <property type="match status" value="1"/>
</dbReference>
<dbReference type="Gene3D" id="1.20.1530.20">
    <property type="match status" value="1"/>
</dbReference>
<feature type="transmembrane region" description="Helical" evidence="9">
    <location>
        <begin position="29"/>
        <end position="47"/>
    </location>
</feature>
<keyword evidence="5 9" id="KW-0812">Transmembrane</keyword>
<dbReference type="PANTHER" id="PTHR32507">
    <property type="entry name" value="NA(+)/H(+) ANTIPORTER 1"/>
    <property type="match status" value="1"/>
</dbReference>
<protein>
    <submittedName>
        <fullName evidence="11">Cation:proton antiporter</fullName>
    </submittedName>
</protein>
<reference evidence="12" key="1">
    <citation type="journal article" date="2019" name="Int. J. Syst. Evol. Microbiol.">
        <title>The Global Catalogue of Microorganisms (GCM) 10K type strain sequencing project: providing services to taxonomists for standard genome sequencing and annotation.</title>
        <authorList>
            <consortium name="The Broad Institute Genomics Platform"/>
            <consortium name="The Broad Institute Genome Sequencing Center for Infectious Disease"/>
            <person name="Wu L."/>
            <person name="Ma J."/>
        </authorList>
    </citation>
    <scope>NUCLEOTIDE SEQUENCE [LARGE SCALE GENOMIC DNA]</scope>
    <source>
        <strain evidence="12">JCM 17933</strain>
    </source>
</reference>
<dbReference type="Pfam" id="PF00999">
    <property type="entry name" value="Na_H_Exchanger"/>
    <property type="match status" value="1"/>
</dbReference>
<dbReference type="EMBL" id="BAABHF010000017">
    <property type="protein sequence ID" value="GAA4491758.1"/>
    <property type="molecule type" value="Genomic_DNA"/>
</dbReference>
<feature type="transmembrane region" description="Helical" evidence="9">
    <location>
        <begin position="112"/>
        <end position="134"/>
    </location>
</feature>
<keyword evidence="3" id="KW-0050">Antiport</keyword>
<organism evidence="11 12">
    <name type="scientific">Actinoallomurus oryzae</name>
    <dbReference type="NCBI Taxonomy" id="502180"/>
    <lineage>
        <taxon>Bacteria</taxon>
        <taxon>Bacillati</taxon>
        <taxon>Actinomycetota</taxon>
        <taxon>Actinomycetes</taxon>
        <taxon>Streptosporangiales</taxon>
        <taxon>Thermomonosporaceae</taxon>
        <taxon>Actinoallomurus</taxon>
    </lineage>
</organism>
<evidence type="ECO:0000256" key="7">
    <source>
        <dbReference type="ARBA" id="ARBA00023065"/>
    </source>
</evidence>
<keyword evidence="12" id="KW-1185">Reference proteome</keyword>
<feature type="transmembrane region" description="Helical" evidence="9">
    <location>
        <begin position="321"/>
        <end position="343"/>
    </location>
</feature>
<feature type="transmembrane region" description="Helical" evidence="9">
    <location>
        <begin position="183"/>
        <end position="202"/>
    </location>
</feature>
<keyword evidence="8 9" id="KW-0472">Membrane</keyword>
<evidence type="ECO:0000256" key="8">
    <source>
        <dbReference type="ARBA" id="ARBA00023136"/>
    </source>
</evidence>
<evidence type="ECO:0000256" key="2">
    <source>
        <dbReference type="ARBA" id="ARBA00022448"/>
    </source>
</evidence>
<feature type="domain" description="RCK C-terminal" evidence="10">
    <location>
        <begin position="423"/>
        <end position="505"/>
    </location>
</feature>
<dbReference type="InterPro" id="IPR036721">
    <property type="entry name" value="RCK_C_sf"/>
</dbReference>
<comment type="caution">
    <text evidence="11">The sequence shown here is derived from an EMBL/GenBank/DDBJ whole genome shotgun (WGS) entry which is preliminary data.</text>
</comment>
<sequence>MCREVWSALSLVTLGEGSAMTDVEPFGRAVLLVALIGTMAVLSSRFGERLRVPGPAIFLVGAAVASALWPGLGTVGIPAVEEIVTVALTVILFDGGMNIGRRRFRSAPGATLWLGVAGTLVTAVATAVLAHEAFGLDWRIAMLLGTALSPTDPAVVFSVLGRREIAGRTGTLLEGESGANDPVGIALMVALLGAGGASWHSAGEVVVEFCRQMVIGAAVGIAGGLLLLAFMRRVPLPAAGLYALRVLFGALVIYGLGTLAHGSGFLAVFTAGIVLGDERAPYKREIERFHSSLASLGEIVAFIMLGLTIRVRDLPHGGALWIGLLLALALAFVIRPVFVGLVLLPVRLRRSERVFVLWTGLKGAVPILLGTFILQAGVPDAERAYAIIFVVVAFSVIVQGGTVPTLTHRLGIPLRVVEPEPWSLGVRFQEEPEGLHRYQVAPGSPADGATVDDLPCGEDAWVSFVIREGRLVPVRSGTEMQAGDEVLVLADDAPHLETVFTKADDTPRT</sequence>
<feature type="transmembrane region" description="Helical" evidence="9">
    <location>
        <begin position="288"/>
        <end position="309"/>
    </location>
</feature>
<keyword evidence="2" id="KW-0813">Transport</keyword>
<dbReference type="Gene3D" id="3.30.70.1450">
    <property type="entry name" value="Regulator of K+ conductance, C-terminal domain"/>
    <property type="match status" value="1"/>
</dbReference>
<evidence type="ECO:0000256" key="6">
    <source>
        <dbReference type="ARBA" id="ARBA00022989"/>
    </source>
</evidence>
<feature type="transmembrane region" description="Helical" evidence="9">
    <location>
        <begin position="214"/>
        <end position="231"/>
    </location>
</feature>
<dbReference type="SUPFAM" id="SSF116726">
    <property type="entry name" value="TrkA C-terminal domain-like"/>
    <property type="match status" value="1"/>
</dbReference>
<evidence type="ECO:0000256" key="4">
    <source>
        <dbReference type="ARBA" id="ARBA00022475"/>
    </source>
</evidence>
<feature type="transmembrane region" description="Helical" evidence="9">
    <location>
        <begin position="251"/>
        <end position="276"/>
    </location>
</feature>
<dbReference type="InterPro" id="IPR006153">
    <property type="entry name" value="Cation/H_exchanger_TM"/>
</dbReference>
<feature type="transmembrane region" description="Helical" evidence="9">
    <location>
        <begin position="355"/>
        <end position="378"/>
    </location>
</feature>
<keyword evidence="6 9" id="KW-1133">Transmembrane helix</keyword>
<evidence type="ECO:0000256" key="9">
    <source>
        <dbReference type="SAM" id="Phobius"/>
    </source>
</evidence>
<evidence type="ECO:0000313" key="11">
    <source>
        <dbReference type="EMBL" id="GAA4491758.1"/>
    </source>
</evidence>
<evidence type="ECO:0000259" key="10">
    <source>
        <dbReference type="PROSITE" id="PS51202"/>
    </source>
</evidence>
<gene>
    <name evidence="11" type="ORF">GCM10023191_026200</name>
</gene>
<evidence type="ECO:0000256" key="1">
    <source>
        <dbReference type="ARBA" id="ARBA00004651"/>
    </source>
</evidence>
<name>A0ABP8PTS4_9ACTN</name>
<keyword evidence="4" id="KW-1003">Cell membrane</keyword>
<keyword evidence="7" id="KW-0406">Ion transport</keyword>
<feature type="transmembrane region" description="Helical" evidence="9">
    <location>
        <begin position="83"/>
        <end position="100"/>
    </location>
</feature>
<dbReference type="InterPro" id="IPR038770">
    <property type="entry name" value="Na+/solute_symporter_sf"/>
</dbReference>
<accession>A0ABP8PTS4</accession>
<dbReference type="Pfam" id="PF02080">
    <property type="entry name" value="TrkA_C"/>
    <property type="match status" value="1"/>
</dbReference>
<feature type="transmembrane region" description="Helical" evidence="9">
    <location>
        <begin position="384"/>
        <end position="406"/>
    </location>
</feature>
<proteinExistence type="predicted"/>
<dbReference type="InterPro" id="IPR006037">
    <property type="entry name" value="RCK_C"/>
</dbReference>
<dbReference type="Proteomes" id="UP001500503">
    <property type="component" value="Unassembled WGS sequence"/>
</dbReference>
<evidence type="ECO:0000256" key="3">
    <source>
        <dbReference type="ARBA" id="ARBA00022449"/>
    </source>
</evidence>
<evidence type="ECO:0000256" key="5">
    <source>
        <dbReference type="ARBA" id="ARBA00022692"/>
    </source>
</evidence>